<dbReference type="Proteomes" id="UP001598673">
    <property type="component" value="Unassembled WGS sequence"/>
</dbReference>
<keyword evidence="2" id="KW-1185">Reference proteome</keyword>
<dbReference type="EMBL" id="JBHXCV010000006">
    <property type="protein sequence ID" value="MFD6794112.1"/>
    <property type="molecule type" value="Genomic_DNA"/>
</dbReference>
<proteinExistence type="predicted"/>
<comment type="caution">
    <text evidence="1">The sequence shown here is derived from an EMBL/GenBank/DDBJ whole genome shotgun (WGS) entry which is preliminary data.</text>
</comment>
<organism evidence="1 2">
    <name type="scientific">Prauserella salsuginis</name>
    <dbReference type="NCBI Taxonomy" id="387889"/>
    <lineage>
        <taxon>Bacteria</taxon>
        <taxon>Bacillati</taxon>
        <taxon>Actinomycetota</taxon>
        <taxon>Actinomycetes</taxon>
        <taxon>Pseudonocardiales</taxon>
        <taxon>Pseudonocardiaceae</taxon>
        <taxon>Prauserella</taxon>
        <taxon>Prauserella salsuginis group</taxon>
    </lineage>
</organism>
<reference evidence="1 2" key="1">
    <citation type="submission" date="2024-09" db="EMBL/GenBank/DDBJ databases">
        <title>The Natural Products Discovery Center: Release of the First 8490 Sequenced Strains for Exploring Actinobacteria Biosynthetic Diversity.</title>
        <authorList>
            <person name="Kalkreuter E."/>
            <person name="Kautsar S.A."/>
            <person name="Yang D."/>
            <person name="Bader C.D."/>
            <person name="Teijaro C.N."/>
            <person name="Fluegel L."/>
            <person name="Davis C.M."/>
            <person name="Simpson J.R."/>
            <person name="Lauterbach L."/>
            <person name="Steele A.D."/>
            <person name="Gui C."/>
            <person name="Meng S."/>
            <person name="Li G."/>
            <person name="Viehrig K."/>
            <person name="Ye F."/>
            <person name="Su P."/>
            <person name="Kiefer A.F."/>
            <person name="Nichols A."/>
            <person name="Cepeda A.J."/>
            <person name="Yan W."/>
            <person name="Fan B."/>
            <person name="Jiang Y."/>
            <person name="Adhikari A."/>
            <person name="Zheng C.-J."/>
            <person name="Schuster L."/>
            <person name="Cowan T.M."/>
            <person name="Smanski M.J."/>
            <person name="Chevrette M.G."/>
            <person name="De Carvalho L.P.S."/>
            <person name="Shen B."/>
        </authorList>
    </citation>
    <scope>NUCLEOTIDE SEQUENCE [LARGE SCALE GENOMIC DNA]</scope>
    <source>
        <strain evidence="1 2">NPDC060353</strain>
    </source>
</reference>
<evidence type="ECO:0000313" key="1">
    <source>
        <dbReference type="EMBL" id="MFD6794112.1"/>
    </source>
</evidence>
<protein>
    <submittedName>
        <fullName evidence="1">Uncharacterized protein</fullName>
    </submittedName>
</protein>
<accession>A0ABW6G4G9</accession>
<evidence type="ECO:0000313" key="2">
    <source>
        <dbReference type="Proteomes" id="UP001598673"/>
    </source>
</evidence>
<name>A0ABW6G4G9_9PSEU</name>
<sequence>MDADGPSPGWMAEFQHLGVVITQPSAYSAVSIPARLHRGGSCRSGAVVMRYGRS</sequence>
<dbReference type="RefSeq" id="WP_377540943.1">
    <property type="nucleotide sequence ID" value="NZ_JBHXCV010000006.1"/>
</dbReference>
<gene>
    <name evidence="1" type="ORF">ACFWGY_12300</name>
</gene>